<evidence type="ECO:0000313" key="10">
    <source>
        <dbReference type="RefSeq" id="XP_014670715.1"/>
    </source>
</evidence>
<evidence type="ECO:0000256" key="5">
    <source>
        <dbReference type="ARBA" id="ARBA00022792"/>
    </source>
</evidence>
<dbReference type="PANTHER" id="PTHR15099">
    <property type="entry name" value="PROTEIN PM1"/>
    <property type="match status" value="1"/>
</dbReference>
<dbReference type="PANTHER" id="PTHR15099:SF2">
    <property type="entry name" value="TRANSMEMBRANE PROTEIN 11, MITOCHONDRIAL"/>
    <property type="match status" value="1"/>
</dbReference>
<dbReference type="InterPro" id="IPR026120">
    <property type="entry name" value="TMEM11"/>
</dbReference>
<keyword evidence="8" id="KW-0472">Membrane</keyword>
<name>A0ABM1EEU4_PRICU</name>
<sequence length="190" mass="21197">MASEETSESDLEHFPKDWHIIHEIYSEDDVDLQESFEVELERALEAKCNIIVIEPPKLGDETAKWIKVGNCLHKTGVLAGLGSLVSAGIWQDQCFLSCPLAVISMACTGIYTVSWQFDPCCKYQVEHDPKRLSCLPLHTLSSSSPVVLVRRDDTRRKLLHSSVSALAGLVCTWRLGHCSWPFLQSASSPQ</sequence>
<dbReference type="RefSeq" id="XP_014670715.1">
    <property type="nucleotide sequence ID" value="XM_014815229.1"/>
</dbReference>
<gene>
    <name evidence="10" type="primary">LOC106811559</name>
</gene>
<keyword evidence="9" id="KW-1185">Reference proteome</keyword>
<proteinExistence type="inferred from homology"/>
<organism evidence="9 10">
    <name type="scientific">Priapulus caudatus</name>
    <name type="common">Priapulid worm</name>
    <dbReference type="NCBI Taxonomy" id="37621"/>
    <lineage>
        <taxon>Eukaryota</taxon>
        <taxon>Metazoa</taxon>
        <taxon>Ecdysozoa</taxon>
        <taxon>Scalidophora</taxon>
        <taxon>Priapulida</taxon>
        <taxon>Priapulimorpha</taxon>
        <taxon>Priapulimorphida</taxon>
        <taxon>Priapulidae</taxon>
        <taxon>Priapulus</taxon>
    </lineage>
</organism>
<evidence type="ECO:0000256" key="4">
    <source>
        <dbReference type="ARBA" id="ARBA00022692"/>
    </source>
</evidence>
<dbReference type="GeneID" id="106811559"/>
<keyword evidence="6" id="KW-1133">Transmembrane helix</keyword>
<protein>
    <submittedName>
        <fullName evidence="10">Transmembrane protein 11, mitochondrial-like</fullName>
    </submittedName>
</protein>
<evidence type="ECO:0000256" key="2">
    <source>
        <dbReference type="ARBA" id="ARBA00004448"/>
    </source>
</evidence>
<evidence type="ECO:0000256" key="1">
    <source>
        <dbReference type="ARBA" id="ARBA00002812"/>
    </source>
</evidence>
<comment type="function">
    <text evidence="1">Plays a role in mitochondrial morphogenesis.</text>
</comment>
<reference evidence="10" key="1">
    <citation type="submission" date="2025-08" db="UniProtKB">
        <authorList>
            <consortium name="RefSeq"/>
        </authorList>
    </citation>
    <scope>IDENTIFICATION</scope>
</reference>
<evidence type="ECO:0000256" key="7">
    <source>
        <dbReference type="ARBA" id="ARBA00023128"/>
    </source>
</evidence>
<dbReference type="Proteomes" id="UP000695022">
    <property type="component" value="Unplaced"/>
</dbReference>
<evidence type="ECO:0000313" key="9">
    <source>
        <dbReference type="Proteomes" id="UP000695022"/>
    </source>
</evidence>
<keyword evidence="7" id="KW-0496">Mitochondrion</keyword>
<evidence type="ECO:0000256" key="6">
    <source>
        <dbReference type="ARBA" id="ARBA00022989"/>
    </source>
</evidence>
<keyword evidence="4" id="KW-0812">Transmembrane</keyword>
<accession>A0ABM1EEU4</accession>
<dbReference type="Pfam" id="PF14972">
    <property type="entry name" value="Mito_morph_reg"/>
    <property type="match status" value="1"/>
</dbReference>
<keyword evidence="5" id="KW-0999">Mitochondrion inner membrane</keyword>
<evidence type="ECO:0000256" key="8">
    <source>
        <dbReference type="ARBA" id="ARBA00023136"/>
    </source>
</evidence>
<comment type="subcellular location">
    <subcellularLocation>
        <location evidence="2">Mitochondrion inner membrane</location>
        <topology evidence="2">Multi-pass membrane protein</topology>
    </subcellularLocation>
</comment>
<comment type="similarity">
    <text evidence="3">Belongs to the TMEM11 family.</text>
</comment>
<evidence type="ECO:0000256" key="3">
    <source>
        <dbReference type="ARBA" id="ARBA00006060"/>
    </source>
</evidence>